<dbReference type="SUPFAM" id="SSF54427">
    <property type="entry name" value="NTF2-like"/>
    <property type="match status" value="1"/>
</dbReference>
<comment type="caution">
    <text evidence="2">The sequence shown here is derived from an EMBL/GenBank/DDBJ whole genome shotgun (WGS) entry which is preliminary data.</text>
</comment>
<dbReference type="EMBL" id="BAAAZX010000037">
    <property type="protein sequence ID" value="GAA4024798.1"/>
    <property type="molecule type" value="Genomic_DNA"/>
</dbReference>
<dbReference type="Gene3D" id="3.10.450.50">
    <property type="match status" value="1"/>
</dbReference>
<proteinExistence type="predicted"/>
<sequence length="125" mass="12854">MTSPVEVVTAYFAAVTAADAKAVADLFAPDAVLHNAAGTLNGADAIGRMYENGLAPGAMTPTPKRFVVDGESVAVEIDLVANGSAVTLGDFFTVRNGKIERLAIYSLTPTDGRLFDKVGVDPGPA</sequence>
<protein>
    <recommendedName>
        <fullName evidence="1">SnoaL-like domain-containing protein</fullName>
    </recommendedName>
</protein>
<keyword evidence="3" id="KW-1185">Reference proteome</keyword>
<feature type="domain" description="SnoaL-like" evidence="1">
    <location>
        <begin position="8"/>
        <end position="101"/>
    </location>
</feature>
<reference evidence="3" key="1">
    <citation type="journal article" date="2019" name="Int. J. Syst. Evol. Microbiol.">
        <title>The Global Catalogue of Microorganisms (GCM) 10K type strain sequencing project: providing services to taxonomists for standard genome sequencing and annotation.</title>
        <authorList>
            <consortium name="The Broad Institute Genomics Platform"/>
            <consortium name="The Broad Institute Genome Sequencing Center for Infectious Disease"/>
            <person name="Wu L."/>
            <person name="Ma J."/>
        </authorList>
    </citation>
    <scope>NUCLEOTIDE SEQUENCE [LARGE SCALE GENOMIC DNA]</scope>
    <source>
        <strain evidence="3">JCM 16924</strain>
    </source>
</reference>
<name>A0ABP7TDW7_9ACTN</name>
<gene>
    <name evidence="2" type="ORF">GCM10022232_82700</name>
</gene>
<dbReference type="InterPro" id="IPR037401">
    <property type="entry name" value="SnoaL-like"/>
</dbReference>
<dbReference type="InterPro" id="IPR032710">
    <property type="entry name" value="NTF2-like_dom_sf"/>
</dbReference>
<evidence type="ECO:0000313" key="3">
    <source>
        <dbReference type="Proteomes" id="UP001500456"/>
    </source>
</evidence>
<dbReference type="RefSeq" id="WP_345570441.1">
    <property type="nucleotide sequence ID" value="NZ_BAAAZX010000037.1"/>
</dbReference>
<organism evidence="2 3">
    <name type="scientific">Streptomyces plumbiresistens</name>
    <dbReference type="NCBI Taxonomy" id="511811"/>
    <lineage>
        <taxon>Bacteria</taxon>
        <taxon>Bacillati</taxon>
        <taxon>Actinomycetota</taxon>
        <taxon>Actinomycetes</taxon>
        <taxon>Kitasatosporales</taxon>
        <taxon>Streptomycetaceae</taxon>
        <taxon>Streptomyces</taxon>
    </lineage>
</organism>
<evidence type="ECO:0000259" key="1">
    <source>
        <dbReference type="Pfam" id="PF12680"/>
    </source>
</evidence>
<dbReference type="Pfam" id="PF12680">
    <property type="entry name" value="SnoaL_2"/>
    <property type="match status" value="1"/>
</dbReference>
<evidence type="ECO:0000313" key="2">
    <source>
        <dbReference type="EMBL" id="GAA4024798.1"/>
    </source>
</evidence>
<accession>A0ABP7TDW7</accession>
<dbReference type="Proteomes" id="UP001500456">
    <property type="component" value="Unassembled WGS sequence"/>
</dbReference>